<feature type="region of interest" description="Disordered" evidence="1">
    <location>
        <begin position="96"/>
        <end position="138"/>
    </location>
</feature>
<dbReference type="InterPro" id="IPR051937">
    <property type="entry name" value="R3H_domain_containing"/>
</dbReference>
<dbReference type="Proteomes" id="UP000550707">
    <property type="component" value="Unassembled WGS sequence"/>
</dbReference>
<gene>
    <name evidence="2" type="ORF">HJG59_015159</name>
</gene>
<dbReference type="AlphaFoldDB" id="A0A7J8FUZ5"/>
<reference evidence="2 3" key="1">
    <citation type="journal article" date="2020" name="Nature">
        <title>Six reference-quality genomes reveal evolution of bat adaptations.</title>
        <authorList>
            <person name="Jebb D."/>
            <person name="Huang Z."/>
            <person name="Pippel M."/>
            <person name="Hughes G.M."/>
            <person name="Lavrichenko K."/>
            <person name="Devanna P."/>
            <person name="Winkler S."/>
            <person name="Jermiin L.S."/>
            <person name="Skirmuntt E.C."/>
            <person name="Katzourakis A."/>
            <person name="Burkitt-Gray L."/>
            <person name="Ray D.A."/>
            <person name="Sullivan K.A.M."/>
            <person name="Roscito J.G."/>
            <person name="Kirilenko B.M."/>
            <person name="Davalos L.M."/>
            <person name="Corthals A.P."/>
            <person name="Power M.L."/>
            <person name="Jones G."/>
            <person name="Ransome R.D."/>
            <person name="Dechmann D.K.N."/>
            <person name="Locatelli A.G."/>
            <person name="Puechmaille S.J."/>
            <person name="Fedrigo O."/>
            <person name="Jarvis E.D."/>
            <person name="Hiller M."/>
            <person name="Vernes S.C."/>
            <person name="Myers E.W."/>
            <person name="Teeling E.C."/>
        </authorList>
    </citation>
    <scope>NUCLEOTIDE SEQUENCE [LARGE SCALE GENOMIC DNA]</scope>
    <source>
        <strain evidence="2">MMolMol1</strain>
        <tissue evidence="2">Muscle</tissue>
    </source>
</reference>
<name>A0A7J8FUZ5_MOLMO</name>
<proteinExistence type="predicted"/>
<comment type="caution">
    <text evidence="2">The sequence shown here is derived from an EMBL/GenBank/DDBJ whole genome shotgun (WGS) entry which is preliminary data.</text>
</comment>
<evidence type="ECO:0000313" key="3">
    <source>
        <dbReference type="Proteomes" id="UP000550707"/>
    </source>
</evidence>
<organism evidence="2 3">
    <name type="scientific">Molossus molossus</name>
    <name type="common">Pallas' mastiff bat</name>
    <name type="synonym">Vespertilio molossus</name>
    <dbReference type="NCBI Taxonomy" id="27622"/>
    <lineage>
        <taxon>Eukaryota</taxon>
        <taxon>Metazoa</taxon>
        <taxon>Chordata</taxon>
        <taxon>Craniata</taxon>
        <taxon>Vertebrata</taxon>
        <taxon>Euteleostomi</taxon>
        <taxon>Mammalia</taxon>
        <taxon>Eutheria</taxon>
        <taxon>Laurasiatheria</taxon>
        <taxon>Chiroptera</taxon>
        <taxon>Yangochiroptera</taxon>
        <taxon>Molossidae</taxon>
        <taxon>Molossus</taxon>
    </lineage>
</organism>
<dbReference type="PANTHER" id="PTHR15672">
    <property type="entry name" value="CAMP-REGULATED PHOSPHOPROTEIN 21 RELATED R3H DOMAIN CONTAINING PROTEIN"/>
    <property type="match status" value="1"/>
</dbReference>
<keyword evidence="3" id="KW-1185">Reference proteome</keyword>
<feature type="compositionally biased region" description="Basic and acidic residues" evidence="1">
    <location>
        <begin position="98"/>
        <end position="128"/>
    </location>
</feature>
<evidence type="ECO:0000256" key="1">
    <source>
        <dbReference type="SAM" id="MobiDB-lite"/>
    </source>
</evidence>
<dbReference type="EMBL" id="JACASF010000011">
    <property type="protein sequence ID" value="KAF6450962.1"/>
    <property type="molecule type" value="Genomic_DNA"/>
</dbReference>
<dbReference type="PANTHER" id="PTHR15672:SF12">
    <property type="entry name" value="R3H DOMAIN-CONTAINING PROTEIN 1"/>
    <property type="match status" value="1"/>
</dbReference>
<accession>A0A7J8FUZ5</accession>
<evidence type="ECO:0000313" key="2">
    <source>
        <dbReference type="EMBL" id="KAF6450962.1"/>
    </source>
</evidence>
<protein>
    <submittedName>
        <fullName evidence="2">R3H domain containing 1</fullName>
    </submittedName>
</protein>
<sequence>MRMSDTVTVKNETETMKDLEAEVKDTNRVENLTKSENYGKILEEKNEHCIDNNIDFQSSSKLKLVRSLAVCEESPPPPTAEISQENQEKIQIQLTQSFEKEEKPSKDEAEKEKASDKLPRKMLSRDSSQEYTDSTGIDLHEFLVNTLKNNPR</sequence>